<dbReference type="GO" id="GO:0016787">
    <property type="term" value="F:hydrolase activity"/>
    <property type="evidence" value="ECO:0007669"/>
    <property type="project" value="UniProtKB-KW"/>
</dbReference>
<keyword evidence="5" id="KW-1185">Reference proteome</keyword>
<evidence type="ECO:0000256" key="2">
    <source>
        <dbReference type="ARBA" id="ARBA00022801"/>
    </source>
</evidence>
<accession>A0ABS7WS06</accession>
<proteinExistence type="predicted"/>
<evidence type="ECO:0000313" key="4">
    <source>
        <dbReference type="EMBL" id="MBZ7987117.1"/>
    </source>
</evidence>
<dbReference type="InterPro" id="IPR000086">
    <property type="entry name" value="NUDIX_hydrolase_dom"/>
</dbReference>
<name>A0ABS7WS06_9BACT</name>
<sequence length="190" mass="22162">MNIDVQDYKIIEFSNPIYIKPKKATFKLNGKEVFWEFSECFDCVSVFLYHRKKDSYLFVEQFRAALYYHQKCKNIKDGISIELCSGIIDKDKDIEEIAKEECIEELGVCPKKLEFIDNYFTGFGNGVSSQSLFYAEIDDEDFISAGGGVDDAEAINPVWVKRLEFDTFMKKHKKSPLIEFAHLWFLKNKL</sequence>
<feature type="domain" description="Nudix hydrolase" evidence="3">
    <location>
        <begin position="39"/>
        <end position="182"/>
    </location>
</feature>
<evidence type="ECO:0000256" key="1">
    <source>
        <dbReference type="ARBA" id="ARBA00001946"/>
    </source>
</evidence>
<dbReference type="Gene3D" id="3.90.79.10">
    <property type="entry name" value="Nucleoside Triphosphate Pyrophosphohydrolase"/>
    <property type="match status" value="1"/>
</dbReference>
<gene>
    <name evidence="4" type="ORF">AVCANL283_03160</name>
</gene>
<evidence type="ECO:0000259" key="3">
    <source>
        <dbReference type="PROSITE" id="PS51462"/>
    </source>
</evidence>
<comment type="cofactor">
    <cofactor evidence="1">
        <name>Mg(2+)</name>
        <dbReference type="ChEBI" id="CHEBI:18420"/>
    </cofactor>
</comment>
<protein>
    <submittedName>
        <fullName evidence="4">NUDIX hydrolase</fullName>
    </submittedName>
</protein>
<dbReference type="PROSITE" id="PS51462">
    <property type="entry name" value="NUDIX"/>
    <property type="match status" value="1"/>
</dbReference>
<reference evidence="4 5" key="1">
    <citation type="submission" date="2020-07" db="EMBL/GenBank/DDBJ databases">
        <title>Transfer of Campylobacter canadensis to the novel genus Avispirillum gen. nov., that also includes two novel species recovered from migratory waterfowl: Avispirillum anseris sp. nov. and Avispirillum brantae sp. nov.</title>
        <authorList>
            <person name="Miller W.G."/>
            <person name="Chapman M.H."/>
            <person name="Yee E."/>
            <person name="Inglis G.D."/>
        </authorList>
    </citation>
    <scope>NUCLEOTIDE SEQUENCE [LARGE SCALE GENOMIC DNA]</scope>
    <source>
        <strain evidence="4 5">L283</strain>
    </source>
</reference>
<dbReference type="SUPFAM" id="SSF55811">
    <property type="entry name" value="Nudix"/>
    <property type="match status" value="1"/>
</dbReference>
<dbReference type="InterPro" id="IPR015797">
    <property type="entry name" value="NUDIX_hydrolase-like_dom_sf"/>
</dbReference>
<organism evidence="4 5">
    <name type="scientific">Campylobacter canadensis</name>
    <dbReference type="NCBI Taxonomy" id="449520"/>
    <lineage>
        <taxon>Bacteria</taxon>
        <taxon>Pseudomonadati</taxon>
        <taxon>Campylobacterota</taxon>
        <taxon>Epsilonproteobacteria</taxon>
        <taxon>Campylobacterales</taxon>
        <taxon>Campylobacteraceae</taxon>
        <taxon>Campylobacter</taxon>
    </lineage>
</organism>
<dbReference type="PANTHER" id="PTHR11839">
    <property type="entry name" value="UDP/ADP-SUGAR PYROPHOSPHATASE"/>
    <property type="match status" value="1"/>
</dbReference>
<dbReference type="Proteomes" id="UP000786183">
    <property type="component" value="Unassembled WGS sequence"/>
</dbReference>
<dbReference type="PANTHER" id="PTHR11839:SF15">
    <property type="entry name" value="URIDINE DIPHOSPHATE GLUCOSE PYROPHOSPHATASE NUDT14"/>
    <property type="match status" value="1"/>
</dbReference>
<dbReference type="InterPro" id="IPR004385">
    <property type="entry name" value="NDP_pyrophosphatase"/>
</dbReference>
<dbReference type="NCBIfam" id="TIGR00052">
    <property type="entry name" value="nudix-type nucleoside diphosphatase, YffH/AdpP family"/>
    <property type="match status" value="1"/>
</dbReference>
<evidence type="ECO:0000313" key="5">
    <source>
        <dbReference type="Proteomes" id="UP000786183"/>
    </source>
</evidence>
<comment type="caution">
    <text evidence="4">The sequence shown here is derived from an EMBL/GenBank/DDBJ whole genome shotgun (WGS) entry which is preliminary data.</text>
</comment>
<keyword evidence="2 4" id="KW-0378">Hydrolase</keyword>
<dbReference type="EMBL" id="JACGBB010000004">
    <property type="protein sequence ID" value="MBZ7987117.1"/>
    <property type="molecule type" value="Genomic_DNA"/>
</dbReference>